<feature type="compositionally biased region" description="Polar residues" evidence="2">
    <location>
        <begin position="86"/>
        <end position="106"/>
    </location>
</feature>
<evidence type="ECO:0000256" key="1">
    <source>
        <dbReference type="SAM" id="Coils"/>
    </source>
</evidence>
<organism evidence="3 4">
    <name type="scientific">Lasallia pustulata</name>
    <dbReference type="NCBI Taxonomy" id="136370"/>
    <lineage>
        <taxon>Eukaryota</taxon>
        <taxon>Fungi</taxon>
        <taxon>Dikarya</taxon>
        <taxon>Ascomycota</taxon>
        <taxon>Pezizomycotina</taxon>
        <taxon>Lecanoromycetes</taxon>
        <taxon>OSLEUM clade</taxon>
        <taxon>Umbilicariomycetidae</taxon>
        <taxon>Umbilicariales</taxon>
        <taxon>Umbilicariaceae</taxon>
        <taxon>Lasallia</taxon>
    </lineage>
</organism>
<accession>A0A1W5D9G0</accession>
<feature type="compositionally biased region" description="Low complexity" evidence="2">
    <location>
        <begin position="252"/>
        <end position="263"/>
    </location>
</feature>
<proteinExistence type="predicted"/>
<feature type="coiled-coil region" evidence="1">
    <location>
        <begin position="591"/>
        <end position="644"/>
    </location>
</feature>
<protein>
    <submittedName>
        <fullName evidence="3">Uncharacterized protein</fullName>
    </submittedName>
</protein>
<feature type="coiled-coil region" evidence="1">
    <location>
        <begin position="484"/>
        <end position="550"/>
    </location>
</feature>
<feature type="compositionally biased region" description="Basic and acidic residues" evidence="2">
    <location>
        <begin position="7"/>
        <end position="31"/>
    </location>
</feature>
<keyword evidence="1" id="KW-0175">Coiled coil</keyword>
<evidence type="ECO:0000313" key="4">
    <source>
        <dbReference type="Proteomes" id="UP000192927"/>
    </source>
</evidence>
<feature type="compositionally biased region" description="Polar residues" evidence="2">
    <location>
        <begin position="185"/>
        <end position="207"/>
    </location>
</feature>
<name>A0A1W5D9G0_9LECA</name>
<dbReference type="Proteomes" id="UP000192927">
    <property type="component" value="Unassembled WGS sequence"/>
</dbReference>
<sequence>MASSQENLDKLPLSEERPKSDETVRIKEERQTTPGSPRRNGIPPKRPLVTARRTAGTTQNPATMSTASSASRGTTGSGLSKPPTHLATSSTALRPPTNVTAATATSSRHRVKASMSSFDDDNKAGTSSADENKKQAVGRVANPISIADPTSQRSPAAKSLQSTNDRRSTLRTAASIERQIGARINTVSPPKSALKPTTNNARPSTVSIAARSARPTISSSRGTPSKATSGLAKKRLSITPASPAPARSNVGTSDSETAASATSRKPTRPALATRKSTMSVTIEQRLLELEAVNQMLRAAMAEDGDESDEVKEEYGKKVDEGLASLRSKLEEARQREAKEGTSPIPTNDIHSKVGQARIDESAIEKTPSHTRATEQPEIDARQLQMALEASQEKVQVLEAEVKVLQAKNLNYSMTAIKVSKDFQEATENIRKEHALEIDEIVIGHMSELNSLRARFDKEKTSTISALKADLATERANGTETTRRLQRALSNVSTLEGRLEEQRRTSEQTIEEKDRALEVKDQDILTLHDELQELQDKQSRELDELQSASLRNSSALESEIIALRAGLVMAEDYSLSASARNDEFAQGKDREIKRMHEIIENLQDGLQQLRESKERELDSEKMRLVQEHENVLESLRARHQTALHAAQQQSVEAAQSTRLAHEQEIHVMLREHEIARGDLQNSLAEIIASKSDLQAHLDSLKAGHAIELSGYQANLEKSEQLLKEAKAAAREGAPEVIDKLKEEISALKLESGADKTRQINMQRDLEKASGEVTSLRKVLETFDHESRNKDDQHASVIKKLKDEAAVLAKTLDQTNAEGNSAEEMHVSALQALIDSHSKEIEELKKASDQKHDDSIRALQSQHDKLRSTFQKTEEQYNAELKKLKAQHSEALEKLKTDHSKALEKHTQILDGVKVTHIEELEELKVALDREHKSTIQQLQIQQTKLEQALSEAKEQHPAALEKLKAEHSKALEKHSATLDEVNNAHSKEVEELKLRLEREYTQFKREVEASCADKASEAERKHLRDLEALREGHEQKYTELQQELEDGRIRSTSEMHTAHEAALSDLRLKIKQQKEALAQAKGELQVAQDRTKDSQGHEALLTELKIELEQAASVKKELESALQHVTQERDELIPVVEELENLKRDLPNAKAEAEQHREAVEAAKLEIKELHEKLAAANSEAEEHKANHQKTSVELSVLQTEIANTNVAASEATEAEAYKIKQDLETLQGAADAERVQNTKLKTLLRKAEEAAEQHTTRIREVEAALKVTTAELTEMQTKRAEGCEFVSSPSSKGGLRLSRWPAGSPTENGEKKEGAEGEELGPHIEGTMAGLQEQVRQLEDVNEDMLEETARIVSMLSKITESNALEEVSSRGTSPPPPLHVGEVVEG</sequence>
<dbReference type="EMBL" id="FWEW01003556">
    <property type="protein sequence ID" value="SLM39798.1"/>
    <property type="molecule type" value="Genomic_DNA"/>
</dbReference>
<feature type="region of interest" description="Disordered" evidence="2">
    <location>
        <begin position="1"/>
        <end position="277"/>
    </location>
</feature>
<feature type="compositionally biased region" description="Low complexity" evidence="2">
    <location>
        <begin position="62"/>
        <end position="80"/>
    </location>
</feature>
<feature type="compositionally biased region" description="Polar residues" evidence="2">
    <location>
        <begin position="215"/>
        <end position="228"/>
    </location>
</feature>
<keyword evidence="4" id="KW-1185">Reference proteome</keyword>
<feature type="region of interest" description="Disordered" evidence="2">
    <location>
        <begin position="1279"/>
        <end position="1322"/>
    </location>
</feature>
<evidence type="ECO:0000256" key="2">
    <source>
        <dbReference type="SAM" id="MobiDB-lite"/>
    </source>
</evidence>
<reference evidence="4" key="1">
    <citation type="submission" date="2017-03" db="EMBL/GenBank/DDBJ databases">
        <authorList>
            <person name="Sharma R."/>
            <person name="Thines M."/>
        </authorList>
    </citation>
    <scope>NUCLEOTIDE SEQUENCE [LARGE SCALE GENOMIC DNA]</scope>
</reference>
<feature type="region of interest" description="Disordered" evidence="2">
    <location>
        <begin position="1364"/>
        <end position="1387"/>
    </location>
</feature>
<feature type="compositionally biased region" description="Polar residues" evidence="2">
    <location>
        <begin position="148"/>
        <end position="163"/>
    </location>
</feature>
<feature type="coiled-coil region" evidence="1">
    <location>
        <begin position="796"/>
        <end position="1193"/>
    </location>
</feature>
<evidence type="ECO:0000313" key="3">
    <source>
        <dbReference type="EMBL" id="SLM39798.1"/>
    </source>
</evidence>
<feature type="coiled-coil region" evidence="1">
    <location>
        <begin position="1237"/>
        <end position="1278"/>
    </location>
</feature>
<feature type="coiled-coil region" evidence="1">
    <location>
        <begin position="380"/>
        <end position="407"/>
    </location>
</feature>